<dbReference type="PANTHER" id="PTHR30595:SF6">
    <property type="entry name" value="SCHLAFEN ALBA-2 DOMAIN-CONTAINING PROTEIN"/>
    <property type="match status" value="1"/>
</dbReference>
<evidence type="ECO:0000259" key="1">
    <source>
        <dbReference type="Pfam" id="PF04326"/>
    </source>
</evidence>
<dbReference type="AlphaFoldDB" id="A0A510JK79"/>
<dbReference type="Gene3D" id="1.10.10.10">
    <property type="entry name" value="Winged helix-like DNA-binding domain superfamily/Winged helix DNA-binding domain"/>
    <property type="match status" value="1"/>
</dbReference>
<dbReference type="SUPFAM" id="SSF46785">
    <property type="entry name" value="Winged helix' DNA-binding domain"/>
    <property type="match status" value="1"/>
</dbReference>
<dbReference type="InterPro" id="IPR038475">
    <property type="entry name" value="RecG_C_sf"/>
</dbReference>
<name>A0A510JK79_9FUSO</name>
<gene>
    <name evidence="2" type="ORF">JCM16775_2456</name>
</gene>
<feature type="domain" description="Schlafen AlbA-2" evidence="1">
    <location>
        <begin position="9"/>
        <end position="123"/>
    </location>
</feature>
<reference evidence="2 3" key="1">
    <citation type="submission" date="2019-07" db="EMBL/GenBank/DDBJ databases">
        <title>Complete Genome Sequence of Leptotrichia hofstadii Strain JCM16775.</title>
        <authorList>
            <person name="Watanabe S."/>
            <person name="Cui L."/>
        </authorList>
    </citation>
    <scope>NUCLEOTIDE SEQUENCE [LARGE SCALE GENOMIC DNA]</scope>
    <source>
        <strain evidence="2 3">JCM16775</strain>
    </source>
</reference>
<dbReference type="GO" id="GO:0004386">
    <property type="term" value="F:helicase activity"/>
    <property type="evidence" value="ECO:0007669"/>
    <property type="project" value="UniProtKB-KW"/>
</dbReference>
<proteinExistence type="predicted"/>
<accession>A0A510JK79</accession>
<dbReference type="InterPro" id="IPR036388">
    <property type="entry name" value="WH-like_DNA-bd_sf"/>
</dbReference>
<sequence>MKLKKYLGETTFYEKKREVERNKVKNWLKTVSAFANGKGGILIFGVSDDDEIVGLEDCKKDSEFISEKIKTLIEPVPNIEIKYLDENNKNLLLVYVFSGNQTPYYYIGNGSRQAFVRIGNESVVTRNHELNNLILKGSNQTYDSLNSNIDFDKASFSKLKAIYYQNTRQEFLNSDFESFGLMRNGKLTNAGALLADERLIYQSRIFCTRWNGIDKSSGRMEAFDDIEVDGSILYQLDEVLRFIRVNNRKMWKKTNERRIEMLDYPERAVQETLVNAIIHRDYGITGSEIHVDIYDDRMEIYSPGGMYDGTFIQERNTDTISSFRRNPVIADLFARMHFMERRGSGLKKIKDDFVNAFNYTEDKSVEFFSDFNGFRVVMKNLNYDFIKNLNNRESTIKTEIKKRKILEVQIQKIMEFFETNDELTRSELEKLLNVKESRARDLLRYLVKNNMLQKIGATRNIRYIKTVGKNQSQKPSEK</sequence>
<keyword evidence="2" id="KW-0347">Helicase</keyword>
<dbReference type="InterPro" id="IPR007421">
    <property type="entry name" value="Schlafen_AlbA_2_dom"/>
</dbReference>
<keyword evidence="3" id="KW-1185">Reference proteome</keyword>
<dbReference type="InterPro" id="IPR036390">
    <property type="entry name" value="WH_DNA-bd_sf"/>
</dbReference>
<evidence type="ECO:0000313" key="3">
    <source>
        <dbReference type="Proteomes" id="UP000321892"/>
    </source>
</evidence>
<organism evidence="2 3">
    <name type="scientific">Leptotrichia hofstadii</name>
    <dbReference type="NCBI Taxonomy" id="157688"/>
    <lineage>
        <taxon>Bacteria</taxon>
        <taxon>Fusobacteriati</taxon>
        <taxon>Fusobacteriota</taxon>
        <taxon>Fusobacteriia</taxon>
        <taxon>Fusobacteriales</taxon>
        <taxon>Leptotrichiaceae</taxon>
        <taxon>Leptotrichia</taxon>
    </lineage>
</organism>
<dbReference type="InterPro" id="IPR038461">
    <property type="entry name" value="Schlafen_AlbA_2_dom_sf"/>
</dbReference>
<dbReference type="RefSeq" id="WP_026745557.1">
    <property type="nucleotide sequence ID" value="NZ_AP019823.1"/>
</dbReference>
<dbReference type="OrthoDB" id="9807907at2"/>
<dbReference type="Gene3D" id="3.30.565.60">
    <property type="match status" value="1"/>
</dbReference>
<dbReference type="Pfam" id="PF13749">
    <property type="entry name" value="HATPase_c_4"/>
    <property type="match status" value="1"/>
</dbReference>
<dbReference type="KEGG" id="lhf:JCM16775_2456"/>
<evidence type="ECO:0000313" key="2">
    <source>
        <dbReference type="EMBL" id="BBM39719.1"/>
    </source>
</evidence>
<dbReference type="PANTHER" id="PTHR30595">
    <property type="entry name" value="GLPR-RELATED TRANSCRIPTIONAL REPRESSOR"/>
    <property type="match status" value="1"/>
</dbReference>
<dbReference type="Proteomes" id="UP000321892">
    <property type="component" value="Chromosome"/>
</dbReference>
<dbReference type="EMBL" id="AP019823">
    <property type="protein sequence ID" value="BBM39719.1"/>
    <property type="molecule type" value="Genomic_DNA"/>
</dbReference>
<keyword evidence="2" id="KW-0378">Hydrolase</keyword>
<keyword evidence="2" id="KW-0547">Nucleotide-binding</keyword>
<protein>
    <submittedName>
        <fullName evidence="2">ATP-dependent DNA helicase RecG</fullName>
    </submittedName>
</protein>
<dbReference type="Gene3D" id="3.30.950.30">
    <property type="entry name" value="Schlafen, AAA domain"/>
    <property type="match status" value="1"/>
</dbReference>
<dbReference type="Pfam" id="PF04326">
    <property type="entry name" value="SLFN_AlbA_2"/>
    <property type="match status" value="1"/>
</dbReference>
<keyword evidence="2" id="KW-0067">ATP-binding</keyword>